<gene>
    <name evidence="8" type="primary">mdtH_1</name>
    <name evidence="8" type="ORF">NCTC10661_06847</name>
</gene>
<dbReference type="InterPro" id="IPR050171">
    <property type="entry name" value="MFS_Transporters"/>
</dbReference>
<feature type="transmembrane region" description="Helical" evidence="7">
    <location>
        <begin position="299"/>
        <end position="321"/>
    </location>
</feature>
<dbReference type="Gene3D" id="1.20.1250.20">
    <property type="entry name" value="MFS general substrate transporter like domains"/>
    <property type="match status" value="1"/>
</dbReference>
<dbReference type="Proteomes" id="UP000250416">
    <property type="component" value="Unassembled WGS sequence"/>
</dbReference>
<feature type="transmembrane region" description="Helical" evidence="7">
    <location>
        <begin position="12"/>
        <end position="34"/>
    </location>
</feature>
<keyword evidence="3" id="KW-1003">Cell membrane</keyword>
<dbReference type="Pfam" id="PF07690">
    <property type="entry name" value="MFS_1"/>
    <property type="match status" value="1"/>
</dbReference>
<evidence type="ECO:0000256" key="1">
    <source>
        <dbReference type="ARBA" id="ARBA00004651"/>
    </source>
</evidence>
<organism evidence="8 9">
    <name type="scientific">Burkholderia cepacia</name>
    <name type="common">Pseudomonas cepacia</name>
    <dbReference type="NCBI Taxonomy" id="292"/>
    <lineage>
        <taxon>Bacteria</taxon>
        <taxon>Pseudomonadati</taxon>
        <taxon>Pseudomonadota</taxon>
        <taxon>Betaproteobacteria</taxon>
        <taxon>Burkholderiales</taxon>
        <taxon>Burkholderiaceae</taxon>
        <taxon>Burkholderia</taxon>
        <taxon>Burkholderia cepacia complex</taxon>
    </lineage>
</organism>
<sequence length="402" mass="44047">MDPQHLQSRFAVRANLTSIFLFALGNYVLIPYYAVYTSKNLGYGVAFAGILVSVRMFSQRGLTLFGGVLTDYFGAQLISQVGILLRATSFLILFFDRSPSSFVISAFANGTSSSLFNMAIRKMLFFAVREDDSRLTAVISLRSALLNLGAAIGPLLGTFFLYWDFSLTCLCVTVMFVGLGTIVWVANRTFEAARISTIRPADFLRVIRLPGIQRVMLLQFIYFYFYSNLEYLLPIFSTEQGHQGLVGILFTTNAVVVAGVQFTSARRIANAGVNLGFWCFLAFFLLLGSIAYFSPGVGVSVLLVLAVALFTIAEIVVSFRVEYLSTKLGDKSLGGTTYGLVSVVGAIGMLAANALNEQLYRWLGPASTWSINALLVVAAIAYLWRIRTPLLDRLPSPAKATP</sequence>
<evidence type="ECO:0000313" key="9">
    <source>
        <dbReference type="Proteomes" id="UP000250416"/>
    </source>
</evidence>
<feature type="transmembrane region" description="Helical" evidence="7">
    <location>
        <begin position="245"/>
        <end position="263"/>
    </location>
</feature>
<feature type="transmembrane region" description="Helical" evidence="7">
    <location>
        <begin position="366"/>
        <end position="384"/>
    </location>
</feature>
<dbReference type="PANTHER" id="PTHR23517">
    <property type="entry name" value="RESISTANCE PROTEIN MDTM, PUTATIVE-RELATED-RELATED"/>
    <property type="match status" value="1"/>
</dbReference>
<evidence type="ECO:0000313" key="8">
    <source>
        <dbReference type="EMBL" id="SQA60664.1"/>
    </source>
</evidence>
<protein>
    <submittedName>
        <fullName evidence="8">Major facilitator superfamily permease</fullName>
    </submittedName>
</protein>
<feature type="transmembrane region" description="Helical" evidence="7">
    <location>
        <begin position="77"/>
        <end position="95"/>
    </location>
</feature>
<dbReference type="AlphaFoldDB" id="A0AAE8NMA5"/>
<feature type="transmembrane region" description="Helical" evidence="7">
    <location>
        <begin position="165"/>
        <end position="186"/>
    </location>
</feature>
<keyword evidence="2" id="KW-0813">Transport</keyword>
<dbReference type="SUPFAM" id="SSF103473">
    <property type="entry name" value="MFS general substrate transporter"/>
    <property type="match status" value="1"/>
</dbReference>
<dbReference type="PANTHER" id="PTHR23517:SF2">
    <property type="entry name" value="MULTIDRUG RESISTANCE PROTEIN MDTH"/>
    <property type="match status" value="1"/>
</dbReference>
<keyword evidence="5 7" id="KW-1133">Transmembrane helix</keyword>
<evidence type="ECO:0000256" key="2">
    <source>
        <dbReference type="ARBA" id="ARBA00022448"/>
    </source>
</evidence>
<reference evidence="8 9" key="1">
    <citation type="submission" date="2018-06" db="EMBL/GenBank/DDBJ databases">
        <authorList>
            <consortium name="Pathogen Informatics"/>
            <person name="Doyle S."/>
        </authorList>
    </citation>
    <scope>NUCLEOTIDE SEQUENCE [LARGE SCALE GENOMIC DNA]</scope>
    <source>
        <strain evidence="8 9">NCTC10661</strain>
    </source>
</reference>
<evidence type="ECO:0000256" key="5">
    <source>
        <dbReference type="ARBA" id="ARBA00022989"/>
    </source>
</evidence>
<keyword evidence="4 7" id="KW-0812">Transmembrane</keyword>
<comment type="subcellular location">
    <subcellularLocation>
        <location evidence="1">Cell membrane</location>
        <topology evidence="1">Multi-pass membrane protein</topology>
    </subcellularLocation>
</comment>
<dbReference type="EMBL" id="UARD01000056">
    <property type="protein sequence ID" value="SQA60664.1"/>
    <property type="molecule type" value="Genomic_DNA"/>
</dbReference>
<feature type="transmembrane region" description="Helical" evidence="7">
    <location>
        <begin position="141"/>
        <end position="159"/>
    </location>
</feature>
<keyword evidence="6 7" id="KW-0472">Membrane</keyword>
<evidence type="ECO:0000256" key="3">
    <source>
        <dbReference type="ARBA" id="ARBA00022475"/>
    </source>
</evidence>
<evidence type="ECO:0000256" key="4">
    <source>
        <dbReference type="ARBA" id="ARBA00022692"/>
    </source>
</evidence>
<proteinExistence type="predicted"/>
<dbReference type="InterPro" id="IPR036259">
    <property type="entry name" value="MFS_trans_sf"/>
</dbReference>
<feature type="transmembrane region" description="Helical" evidence="7">
    <location>
        <begin position="40"/>
        <end position="57"/>
    </location>
</feature>
<accession>A0AAE8NMA5</accession>
<evidence type="ECO:0000256" key="6">
    <source>
        <dbReference type="ARBA" id="ARBA00023136"/>
    </source>
</evidence>
<feature type="transmembrane region" description="Helical" evidence="7">
    <location>
        <begin position="333"/>
        <end position="354"/>
    </location>
</feature>
<dbReference type="GO" id="GO:0005886">
    <property type="term" value="C:plasma membrane"/>
    <property type="evidence" value="ECO:0007669"/>
    <property type="project" value="UniProtKB-SubCell"/>
</dbReference>
<comment type="caution">
    <text evidence="8">The sequence shown here is derived from an EMBL/GenBank/DDBJ whole genome shotgun (WGS) entry which is preliminary data.</text>
</comment>
<evidence type="ECO:0000256" key="7">
    <source>
        <dbReference type="SAM" id="Phobius"/>
    </source>
</evidence>
<dbReference type="GO" id="GO:0022857">
    <property type="term" value="F:transmembrane transporter activity"/>
    <property type="evidence" value="ECO:0007669"/>
    <property type="project" value="InterPro"/>
</dbReference>
<dbReference type="InterPro" id="IPR011701">
    <property type="entry name" value="MFS"/>
</dbReference>
<feature type="transmembrane region" description="Helical" evidence="7">
    <location>
        <begin position="275"/>
        <end position="293"/>
    </location>
</feature>
<name>A0AAE8NMA5_BURCE</name>